<keyword evidence="1" id="KW-0812">Transmembrane</keyword>
<evidence type="ECO:0000256" key="1">
    <source>
        <dbReference type="SAM" id="Phobius"/>
    </source>
</evidence>
<evidence type="ECO:0000313" key="2">
    <source>
        <dbReference type="EMBL" id="QDU95394.1"/>
    </source>
</evidence>
<dbReference type="KEGG" id="lcre:Pla8534_32090"/>
<dbReference type="Proteomes" id="UP000317648">
    <property type="component" value="Chromosome"/>
</dbReference>
<keyword evidence="3" id="KW-1185">Reference proteome</keyword>
<dbReference type="EMBL" id="CP036433">
    <property type="protein sequence ID" value="QDU95394.1"/>
    <property type="molecule type" value="Genomic_DNA"/>
</dbReference>
<feature type="transmembrane region" description="Helical" evidence="1">
    <location>
        <begin position="294"/>
        <end position="316"/>
    </location>
</feature>
<feature type="transmembrane region" description="Helical" evidence="1">
    <location>
        <begin position="86"/>
        <end position="105"/>
    </location>
</feature>
<evidence type="ECO:0000313" key="3">
    <source>
        <dbReference type="Proteomes" id="UP000317648"/>
    </source>
</evidence>
<dbReference type="RefSeq" id="WP_145054141.1">
    <property type="nucleotide sequence ID" value="NZ_CP036433.1"/>
</dbReference>
<name>A0A518DU87_9BACT</name>
<feature type="transmembrane region" description="Helical" evidence="1">
    <location>
        <begin position="46"/>
        <end position="71"/>
    </location>
</feature>
<organism evidence="2 3">
    <name type="scientific">Lignipirellula cremea</name>
    <dbReference type="NCBI Taxonomy" id="2528010"/>
    <lineage>
        <taxon>Bacteria</taxon>
        <taxon>Pseudomonadati</taxon>
        <taxon>Planctomycetota</taxon>
        <taxon>Planctomycetia</taxon>
        <taxon>Pirellulales</taxon>
        <taxon>Pirellulaceae</taxon>
        <taxon>Lignipirellula</taxon>
    </lineage>
</organism>
<feature type="transmembrane region" description="Helical" evidence="1">
    <location>
        <begin position="263"/>
        <end position="282"/>
    </location>
</feature>
<keyword evidence="1" id="KW-1133">Transmembrane helix</keyword>
<proteinExistence type="predicted"/>
<dbReference type="AlphaFoldDB" id="A0A518DU87"/>
<gene>
    <name evidence="2" type="ORF">Pla8534_32090</name>
</gene>
<feature type="transmembrane region" description="Helical" evidence="1">
    <location>
        <begin position="171"/>
        <end position="196"/>
    </location>
</feature>
<sequence>MFDALASLVFAIHLICMNVASAGPLGAAWLDWRGRRGDLAAAQTGRWLAGTAALCLLGGALAGLALGALVWDDAFHKALLAVRSRIFFGAWEIVFSLVLMVAQYASARWSRQPAGVGSCVFRSVLAVLASSNLLYHFPPLFAVVRQLAASGAPELPLTSAEFRAAMLTPGVWSLAVHFALASFAMVGLVVMLKLAFRKTPDAKDVNPAGNEMDPADKEAGDRLVAWGGRWALIPTLLQLPVGVWVLFQFPGRVQDRLTGGEPLLAALFGAAVFAALGLMHHLSAVAMGDASRKTTFLATGMMGLVVLLMAGLLRAIS</sequence>
<dbReference type="OrthoDB" id="272142at2"/>
<protein>
    <submittedName>
        <fullName evidence="2">Uncharacterized protein</fullName>
    </submittedName>
</protein>
<feature type="transmembrane region" description="Helical" evidence="1">
    <location>
        <begin position="230"/>
        <end position="251"/>
    </location>
</feature>
<accession>A0A518DU87</accession>
<keyword evidence="1" id="KW-0472">Membrane</keyword>
<reference evidence="2 3" key="1">
    <citation type="submission" date="2019-02" db="EMBL/GenBank/DDBJ databases">
        <title>Deep-cultivation of Planctomycetes and their phenomic and genomic characterization uncovers novel biology.</title>
        <authorList>
            <person name="Wiegand S."/>
            <person name="Jogler M."/>
            <person name="Boedeker C."/>
            <person name="Pinto D."/>
            <person name="Vollmers J."/>
            <person name="Rivas-Marin E."/>
            <person name="Kohn T."/>
            <person name="Peeters S.H."/>
            <person name="Heuer A."/>
            <person name="Rast P."/>
            <person name="Oberbeckmann S."/>
            <person name="Bunk B."/>
            <person name="Jeske O."/>
            <person name="Meyerdierks A."/>
            <person name="Storesund J.E."/>
            <person name="Kallscheuer N."/>
            <person name="Luecker S."/>
            <person name="Lage O.M."/>
            <person name="Pohl T."/>
            <person name="Merkel B.J."/>
            <person name="Hornburger P."/>
            <person name="Mueller R.-W."/>
            <person name="Bruemmer F."/>
            <person name="Labrenz M."/>
            <person name="Spormann A.M."/>
            <person name="Op den Camp H."/>
            <person name="Overmann J."/>
            <person name="Amann R."/>
            <person name="Jetten M.S.M."/>
            <person name="Mascher T."/>
            <person name="Medema M.H."/>
            <person name="Devos D.P."/>
            <person name="Kaster A.-K."/>
            <person name="Ovreas L."/>
            <person name="Rohde M."/>
            <person name="Galperin M.Y."/>
            <person name="Jogler C."/>
        </authorList>
    </citation>
    <scope>NUCLEOTIDE SEQUENCE [LARGE SCALE GENOMIC DNA]</scope>
    <source>
        <strain evidence="2 3">Pla85_3_4</strain>
    </source>
</reference>